<dbReference type="EMBL" id="JAGDFM010000010">
    <property type="protein sequence ID" value="KAG7392551.1"/>
    <property type="molecule type" value="Genomic_DNA"/>
</dbReference>
<organism evidence="1 2">
    <name type="scientific">Phytophthora pseudosyringae</name>
    <dbReference type="NCBI Taxonomy" id="221518"/>
    <lineage>
        <taxon>Eukaryota</taxon>
        <taxon>Sar</taxon>
        <taxon>Stramenopiles</taxon>
        <taxon>Oomycota</taxon>
        <taxon>Peronosporomycetes</taxon>
        <taxon>Peronosporales</taxon>
        <taxon>Peronosporaceae</taxon>
        <taxon>Phytophthora</taxon>
    </lineage>
</organism>
<proteinExistence type="predicted"/>
<keyword evidence="2" id="KW-1185">Reference proteome</keyword>
<dbReference type="OrthoDB" id="413520at2759"/>
<protein>
    <submittedName>
        <fullName evidence="1">Uncharacterized protein</fullName>
    </submittedName>
</protein>
<accession>A0A8T1WH68</accession>
<evidence type="ECO:0000313" key="1">
    <source>
        <dbReference type="EMBL" id="KAG7392551.1"/>
    </source>
</evidence>
<evidence type="ECO:0000313" key="2">
    <source>
        <dbReference type="Proteomes" id="UP000694044"/>
    </source>
</evidence>
<reference evidence="1" key="1">
    <citation type="submission" date="2021-02" db="EMBL/GenBank/DDBJ databases">
        <authorList>
            <person name="Palmer J.M."/>
        </authorList>
    </citation>
    <scope>NUCLEOTIDE SEQUENCE</scope>
    <source>
        <strain evidence="1">SCRP734</strain>
    </source>
</reference>
<dbReference type="PANTHER" id="PTHR14614">
    <property type="entry name" value="HEPATOCELLULAR CARCINOMA-ASSOCIATED ANTIGEN"/>
    <property type="match status" value="1"/>
</dbReference>
<dbReference type="InterPro" id="IPR019410">
    <property type="entry name" value="Methyltransf_16"/>
</dbReference>
<dbReference type="Proteomes" id="UP000694044">
    <property type="component" value="Unassembled WGS sequence"/>
</dbReference>
<gene>
    <name evidence="1" type="ORF">PHYPSEUDO_000239</name>
</gene>
<dbReference type="AlphaFoldDB" id="A0A8T1WH68"/>
<dbReference type="Pfam" id="PF10294">
    <property type="entry name" value="Methyltransf_16"/>
    <property type="match status" value="1"/>
</dbReference>
<dbReference type="PANTHER" id="PTHR14614:SF109">
    <property type="entry name" value="RIBOSOMAL LYSINE N-METHYLTRANSFERASE 5"/>
    <property type="match status" value="1"/>
</dbReference>
<name>A0A8T1WH68_9STRA</name>
<comment type="caution">
    <text evidence="1">The sequence shown here is derived from an EMBL/GenBank/DDBJ whole genome shotgun (WGS) entry which is preliminary data.</text>
</comment>
<sequence length="472" mass="52118">MTTEASSAFPLFSFDTDNLHTLQEDVPTDLQFLRLRLRFGLPERVQVGQQFRLVVDLVDEMGQPVPEDLAPPDGIDICIASQRSTHVDNVKTHSVKEEDQLILKIEEKLAPKSTTQQQTKWVYGASLQASAKDHCSSRPFSDNHVSLLIQMKQTIGSCDGSSSSGGYRNLLQTFCARSAWLSDRVLVLPLQVELQVSTVTQGRHRVAMSTSCQRLFRTVNTSVDRANDTHDLVVVEENYGDAMGSHVWDASILLSFAVIQAGIPALNFPQQEEEEETTRKSETKEAILELGSGCGLFAAVLAKLAFSREAVMRIFTEKSDCTERLQANLDRNESASSTLVLPLEWGAALPILLYTAGVRVVFAADVLYNWAAHEAFLATLDSLAQQKQSLLVFLAHKRRGKASATRLDALASGTFDPATLCGAATAPPACRWSHWHVEKLSALGRVDFFRLSYARKVLNPADVHCRRAENCS</sequence>